<protein>
    <recommendedName>
        <fullName evidence="3">Plasmid stability protein StbB</fullName>
    </recommendedName>
</protein>
<proteinExistence type="predicted"/>
<dbReference type="RefSeq" id="WP_093503780.1">
    <property type="nucleotide sequence ID" value="NZ_BSSG01000003.1"/>
</dbReference>
<keyword evidence="2" id="KW-1185">Reference proteome</keyword>
<name>A0A1I1VFY7_PSEOC</name>
<dbReference type="EMBL" id="FOMO01000004">
    <property type="protein sequence ID" value="SFD79360.1"/>
    <property type="molecule type" value="Genomic_DNA"/>
</dbReference>
<evidence type="ECO:0008006" key="3">
    <source>
        <dbReference type="Google" id="ProtNLM"/>
    </source>
</evidence>
<dbReference type="InterPro" id="IPR027417">
    <property type="entry name" value="P-loop_NTPase"/>
</dbReference>
<dbReference type="Proteomes" id="UP000243950">
    <property type="component" value="Unassembled WGS sequence"/>
</dbReference>
<reference evidence="2" key="1">
    <citation type="submission" date="2016-10" db="EMBL/GenBank/DDBJ databases">
        <authorList>
            <person name="Varghese N."/>
            <person name="Submissions S."/>
        </authorList>
    </citation>
    <scope>NUCLEOTIDE SEQUENCE [LARGE SCALE GENOMIC DNA]</scope>
    <source>
        <strain evidence="2">JCM 2783</strain>
    </source>
</reference>
<dbReference type="InterPro" id="IPR047985">
    <property type="entry name" value="StbB-like"/>
</dbReference>
<accession>A0A1I1VFY7</accession>
<evidence type="ECO:0000313" key="2">
    <source>
        <dbReference type="Proteomes" id="UP000243950"/>
    </source>
</evidence>
<dbReference type="SUPFAM" id="SSF52540">
    <property type="entry name" value="P-loop containing nucleoside triphosphate hydrolases"/>
    <property type="match status" value="1"/>
</dbReference>
<dbReference type="NCBIfam" id="NF041292">
    <property type="entry name" value="StbB"/>
    <property type="match status" value="1"/>
</dbReference>
<organism evidence="1 2">
    <name type="scientific">Pseudomonas straminea</name>
    <dbReference type="NCBI Taxonomy" id="47882"/>
    <lineage>
        <taxon>Bacteria</taxon>
        <taxon>Pseudomonadati</taxon>
        <taxon>Pseudomonadota</taxon>
        <taxon>Gammaproteobacteria</taxon>
        <taxon>Pseudomonadales</taxon>
        <taxon>Pseudomonadaceae</taxon>
        <taxon>Phytopseudomonas</taxon>
    </lineage>
</organism>
<evidence type="ECO:0000313" key="1">
    <source>
        <dbReference type="EMBL" id="SFD79360.1"/>
    </source>
</evidence>
<sequence>MRVALVNLGGNQGKTTLAVNLFAPRMPEAKILAVETINAAGGDLGAAVEQLKGEQFARIYAELAAADELILDVGASNIEDFLVGLSRFEDGHDEIDLFVIPCTSDTKERTEAIKTAHMLSALGVPAEKIQFVFNRVVDGVEAEFGDVLNFAKKTGLAQANPACVVPESELFALLSDRKMNIVQALADTTDYKAELKAATRSDDKKAWRRAMDMLAITKQSKSMDRQLQHVFELLTSPVGA</sequence>
<dbReference type="AlphaFoldDB" id="A0A1I1VFY7"/>
<dbReference type="Gene3D" id="3.40.50.300">
    <property type="entry name" value="P-loop containing nucleotide triphosphate hydrolases"/>
    <property type="match status" value="1"/>
</dbReference>
<gene>
    <name evidence="1" type="ORF">SAMN05216372_104156</name>
</gene>